<dbReference type="Pfam" id="PF12796">
    <property type="entry name" value="Ank_2"/>
    <property type="match status" value="1"/>
</dbReference>
<dbReference type="EMBL" id="JBFOLK010000012">
    <property type="protein sequence ID" value="KAL2469496.1"/>
    <property type="molecule type" value="Genomic_DNA"/>
</dbReference>
<reference evidence="2" key="1">
    <citation type="submission" date="2024-07" db="EMBL/GenBank/DDBJ databases">
        <title>Two chromosome-level genome assemblies of Korean endemic species Abeliophyllum distichum and Forsythia ovata (Oleaceae).</title>
        <authorList>
            <person name="Jang H."/>
        </authorList>
    </citation>
    <scope>NUCLEOTIDE SEQUENCE [LARGE SCALE GENOMIC DNA]</scope>
</reference>
<comment type="caution">
    <text evidence="1">The sequence shown here is derived from an EMBL/GenBank/DDBJ whole genome shotgun (WGS) entry which is preliminary data.</text>
</comment>
<accession>A0ABD1Q3Z0</accession>
<proteinExistence type="predicted"/>
<protein>
    <submittedName>
        <fullName evidence="1">Uncharacterized protein</fullName>
    </submittedName>
</protein>
<dbReference type="AlphaFoldDB" id="A0ABD1Q3Z0"/>
<dbReference type="Proteomes" id="UP001604336">
    <property type="component" value="Unassembled WGS sequence"/>
</dbReference>
<keyword evidence="2" id="KW-1185">Reference proteome</keyword>
<dbReference type="Gene3D" id="1.25.40.20">
    <property type="entry name" value="Ankyrin repeat-containing domain"/>
    <property type="match status" value="1"/>
</dbReference>
<dbReference type="PANTHER" id="PTHR24121:SF15">
    <property type="entry name" value="ANKYRIN REPEAT PROTEIN"/>
    <property type="match status" value="1"/>
</dbReference>
<organism evidence="1 2">
    <name type="scientific">Abeliophyllum distichum</name>
    <dbReference type="NCBI Taxonomy" id="126358"/>
    <lineage>
        <taxon>Eukaryota</taxon>
        <taxon>Viridiplantae</taxon>
        <taxon>Streptophyta</taxon>
        <taxon>Embryophyta</taxon>
        <taxon>Tracheophyta</taxon>
        <taxon>Spermatophyta</taxon>
        <taxon>Magnoliopsida</taxon>
        <taxon>eudicotyledons</taxon>
        <taxon>Gunneridae</taxon>
        <taxon>Pentapetalae</taxon>
        <taxon>asterids</taxon>
        <taxon>lamiids</taxon>
        <taxon>Lamiales</taxon>
        <taxon>Oleaceae</taxon>
        <taxon>Forsythieae</taxon>
        <taxon>Abeliophyllum</taxon>
    </lineage>
</organism>
<dbReference type="SMART" id="SM00248">
    <property type="entry name" value="ANK"/>
    <property type="match status" value="2"/>
</dbReference>
<evidence type="ECO:0000313" key="2">
    <source>
        <dbReference type="Proteomes" id="UP001604336"/>
    </source>
</evidence>
<evidence type="ECO:0000313" key="1">
    <source>
        <dbReference type="EMBL" id="KAL2469496.1"/>
    </source>
</evidence>
<sequence length="170" mass="19433">MEGTSIDEERVLDNLFDLTMKNEWNEVEAAYRKYSSARRAKLTKSEETALHVAISSYHSKRVSSSYENHIVGMIESIPENEAFEILSMENDKGNTPLHLAATVGWLSICECIASTSRNRELISKRNLKGETPLFVAAYHGQLDAFRFLHDHYKPKARATNRSAKQRTRTR</sequence>
<dbReference type="SUPFAM" id="SSF48403">
    <property type="entry name" value="Ankyrin repeat"/>
    <property type="match status" value="1"/>
</dbReference>
<name>A0ABD1Q3Z0_9LAMI</name>
<dbReference type="InterPro" id="IPR036770">
    <property type="entry name" value="Ankyrin_rpt-contain_sf"/>
</dbReference>
<dbReference type="PANTHER" id="PTHR24121">
    <property type="entry name" value="NO MECHANORECEPTOR POTENTIAL C, ISOFORM D-RELATED"/>
    <property type="match status" value="1"/>
</dbReference>
<dbReference type="InterPro" id="IPR002110">
    <property type="entry name" value="Ankyrin_rpt"/>
</dbReference>
<gene>
    <name evidence="1" type="ORF">Adt_37632</name>
</gene>